<dbReference type="AlphaFoldDB" id="A0A9Q1JIW5"/>
<feature type="compositionally biased region" description="Polar residues" evidence="1">
    <location>
        <begin position="22"/>
        <end position="39"/>
    </location>
</feature>
<feature type="region of interest" description="Disordered" evidence="1">
    <location>
        <begin position="1"/>
        <end position="117"/>
    </location>
</feature>
<organism evidence="2 3">
    <name type="scientific">Carnegiea gigantea</name>
    <dbReference type="NCBI Taxonomy" id="171969"/>
    <lineage>
        <taxon>Eukaryota</taxon>
        <taxon>Viridiplantae</taxon>
        <taxon>Streptophyta</taxon>
        <taxon>Embryophyta</taxon>
        <taxon>Tracheophyta</taxon>
        <taxon>Spermatophyta</taxon>
        <taxon>Magnoliopsida</taxon>
        <taxon>eudicotyledons</taxon>
        <taxon>Gunneridae</taxon>
        <taxon>Pentapetalae</taxon>
        <taxon>Caryophyllales</taxon>
        <taxon>Cactineae</taxon>
        <taxon>Cactaceae</taxon>
        <taxon>Cactoideae</taxon>
        <taxon>Echinocereeae</taxon>
        <taxon>Carnegiea</taxon>
    </lineage>
</organism>
<evidence type="ECO:0000313" key="3">
    <source>
        <dbReference type="Proteomes" id="UP001153076"/>
    </source>
</evidence>
<dbReference type="OrthoDB" id="1933617at2759"/>
<sequence>MSTEPDVCQRKRQEDDQCPMTPKTTSLQPLFGDSTSATAPASDGTYDPVGSPSSVGFPEIKTTRTTAATADYDDRPVTPRSPDSRIPENPPCPHAPMKPKSQPVCKRRRSADHDTNVRSSSRLLDFCKEVESMFSPHLQDNLGRKVKKARSVYQVWEERYTAEMD</sequence>
<proteinExistence type="predicted"/>
<protein>
    <submittedName>
        <fullName evidence="2">Uncharacterized protein</fullName>
    </submittedName>
</protein>
<reference evidence="2" key="1">
    <citation type="submission" date="2022-04" db="EMBL/GenBank/DDBJ databases">
        <title>Carnegiea gigantea Genome sequencing and assembly v2.</title>
        <authorList>
            <person name="Copetti D."/>
            <person name="Sanderson M.J."/>
            <person name="Burquez A."/>
            <person name="Wojciechowski M.F."/>
        </authorList>
    </citation>
    <scope>NUCLEOTIDE SEQUENCE</scope>
    <source>
        <strain evidence="2">SGP5-SGP5p</strain>
        <tissue evidence="2">Aerial part</tissue>
    </source>
</reference>
<dbReference type="Proteomes" id="UP001153076">
    <property type="component" value="Unassembled WGS sequence"/>
</dbReference>
<feature type="compositionally biased region" description="Basic and acidic residues" evidence="1">
    <location>
        <begin position="72"/>
        <end position="86"/>
    </location>
</feature>
<gene>
    <name evidence="2" type="ORF">Cgig2_023477</name>
</gene>
<comment type="caution">
    <text evidence="2">The sequence shown here is derived from an EMBL/GenBank/DDBJ whole genome shotgun (WGS) entry which is preliminary data.</text>
</comment>
<accession>A0A9Q1JIW5</accession>
<keyword evidence="3" id="KW-1185">Reference proteome</keyword>
<evidence type="ECO:0000256" key="1">
    <source>
        <dbReference type="SAM" id="MobiDB-lite"/>
    </source>
</evidence>
<evidence type="ECO:0000313" key="2">
    <source>
        <dbReference type="EMBL" id="KAJ8421881.1"/>
    </source>
</evidence>
<name>A0A9Q1JIW5_9CARY</name>
<dbReference type="EMBL" id="JAKOGI010002484">
    <property type="protein sequence ID" value="KAJ8421881.1"/>
    <property type="molecule type" value="Genomic_DNA"/>
</dbReference>